<sequence>MVTEIFRATYTKQDAIEKFLNNVFGEGNATVQWKQGKYNCTLPRHLTEAEKKTMQETLNVEHREKTKNGGTG</sequence>
<reference evidence="2" key="1">
    <citation type="journal article" date="2013" name="PLoS Pathog.">
        <title>Deciphering the cryptic genome: genome-wide analyses of the rice pathogen Fusarium fujikuroi reveal complex regulation of secondary metabolism and novel metabolites.</title>
        <authorList>
            <person name="Wiemann P."/>
            <person name="Sieber C.M."/>
            <person name="von Bargen K.W."/>
            <person name="Studt L."/>
            <person name="Niehaus E.M."/>
            <person name="Espino J.J."/>
            <person name="Huss K."/>
            <person name="Michielse C.B."/>
            <person name="Albermann S."/>
            <person name="Wagner D."/>
            <person name="Bergner S.V."/>
            <person name="Connolly L.R."/>
            <person name="Fischer A."/>
            <person name="Reuter G."/>
            <person name="Kleigrewe K."/>
            <person name="Bald T."/>
            <person name="Wingfield B.D."/>
            <person name="Ophir R."/>
            <person name="Freeman S."/>
            <person name="Hippler M."/>
            <person name="Smith K.M."/>
            <person name="Brown D.W."/>
            <person name="Proctor R.H."/>
            <person name="Munsterkotter M."/>
            <person name="Freitag M."/>
            <person name="Humpf H.U."/>
            <person name="Guldener U."/>
            <person name="Tudzynski B."/>
        </authorList>
    </citation>
    <scope>NUCLEOTIDE SEQUENCE [LARGE SCALE GENOMIC DNA]</scope>
    <source>
        <strain evidence="2">CBS 195.34 / IMI 58289 / NRRL A-6831</strain>
    </source>
</reference>
<dbReference type="Proteomes" id="UP000016800">
    <property type="component" value="Chromosome VIII"/>
</dbReference>
<name>S0ED70_GIBF5</name>
<dbReference type="RefSeq" id="XP_023434912.1">
    <property type="nucleotide sequence ID" value="XM_023582367.1"/>
</dbReference>
<keyword evidence="2" id="KW-1185">Reference proteome</keyword>
<dbReference type="HOGENOM" id="CLU_2722429_0_0_1"/>
<gene>
    <name evidence="1" type="ORF">FFUJ_12727</name>
</gene>
<proteinExistence type="predicted"/>
<evidence type="ECO:0000313" key="1">
    <source>
        <dbReference type="EMBL" id="CCT72834.1"/>
    </source>
</evidence>
<organism evidence="1 2">
    <name type="scientific">Gibberella fujikuroi (strain CBS 195.34 / IMI 58289 / NRRL A-6831)</name>
    <name type="common">Bakanae and foot rot disease fungus</name>
    <name type="synonym">Fusarium fujikuroi</name>
    <dbReference type="NCBI Taxonomy" id="1279085"/>
    <lineage>
        <taxon>Eukaryota</taxon>
        <taxon>Fungi</taxon>
        <taxon>Dikarya</taxon>
        <taxon>Ascomycota</taxon>
        <taxon>Pezizomycotina</taxon>
        <taxon>Sordariomycetes</taxon>
        <taxon>Hypocreomycetidae</taxon>
        <taxon>Hypocreales</taxon>
        <taxon>Nectriaceae</taxon>
        <taxon>Fusarium</taxon>
        <taxon>Fusarium fujikuroi species complex</taxon>
    </lineage>
</organism>
<accession>S0ED70</accession>
<dbReference type="EMBL" id="HF679030">
    <property type="protein sequence ID" value="CCT72834.1"/>
    <property type="molecule type" value="Genomic_DNA"/>
</dbReference>
<dbReference type="GeneID" id="35406183"/>
<dbReference type="VEuPathDB" id="FungiDB:FFUJ_12727"/>
<evidence type="ECO:0000313" key="2">
    <source>
        <dbReference type="Proteomes" id="UP000016800"/>
    </source>
</evidence>
<dbReference type="AlphaFoldDB" id="S0ED70"/>
<protein>
    <submittedName>
        <fullName evidence="1">Uncharacterized protein</fullName>
    </submittedName>
</protein>